<organism evidence="2 3">
    <name type="scientific">Tractidigestivibacter montrealensis</name>
    <dbReference type="NCBI Taxonomy" id="2972466"/>
    <lineage>
        <taxon>Bacteria</taxon>
        <taxon>Bacillati</taxon>
        <taxon>Actinomycetota</taxon>
        <taxon>Coriobacteriia</taxon>
        <taxon>Coriobacteriales</taxon>
        <taxon>Atopobiaceae</taxon>
        <taxon>Tractidigestivibacter</taxon>
    </lineage>
</organism>
<sequence>MASKERLTEDLLARLLAAPNVESYLGEPDSTLNRDLPHYLRELLDEKGMKRAEVVRASGLNGTVVYDIFAGKSRPGRDHAIMLALGMRCTLRETQRLLRLSGVSELWPKVRRDAIIIWCIDHGFDRSATDDELWSLGEQTLFHTGPLRAGQAGSHPVRQSPSPAQ</sequence>
<dbReference type="EMBL" id="JANSKA010000003">
    <property type="protein sequence ID" value="MCR9036306.1"/>
    <property type="molecule type" value="Genomic_DNA"/>
</dbReference>
<dbReference type="SUPFAM" id="SSF47413">
    <property type="entry name" value="lambda repressor-like DNA-binding domains"/>
    <property type="match status" value="1"/>
</dbReference>
<reference evidence="2 3" key="1">
    <citation type="submission" date="2022-08" db="EMBL/GenBank/DDBJ databases">
        <title>Tractidigestivibacter montrealensis type strain KD21.</title>
        <authorList>
            <person name="Diop K."/>
            <person name="Richard C."/>
            <person name="Routy B."/>
        </authorList>
    </citation>
    <scope>NUCLEOTIDE SEQUENCE [LARGE SCALE GENOMIC DNA]</scope>
    <source>
        <strain evidence="2 3">KD21</strain>
    </source>
</reference>
<accession>A0ABT1Z7W5</accession>
<keyword evidence="3" id="KW-1185">Reference proteome</keyword>
<dbReference type="Proteomes" id="UP001204320">
    <property type="component" value="Unassembled WGS sequence"/>
</dbReference>
<comment type="caution">
    <text evidence="2">The sequence shown here is derived from an EMBL/GenBank/DDBJ whole genome shotgun (WGS) entry which is preliminary data.</text>
</comment>
<evidence type="ECO:0000313" key="2">
    <source>
        <dbReference type="EMBL" id="MCR9036306.1"/>
    </source>
</evidence>
<evidence type="ECO:0000259" key="1">
    <source>
        <dbReference type="PROSITE" id="PS50943"/>
    </source>
</evidence>
<evidence type="ECO:0000313" key="3">
    <source>
        <dbReference type="Proteomes" id="UP001204320"/>
    </source>
</evidence>
<feature type="domain" description="HTH cro/C1-type" evidence="1">
    <location>
        <begin position="40"/>
        <end position="94"/>
    </location>
</feature>
<dbReference type="PROSITE" id="PS50943">
    <property type="entry name" value="HTH_CROC1"/>
    <property type="match status" value="1"/>
</dbReference>
<dbReference type="SMART" id="SM00530">
    <property type="entry name" value="HTH_XRE"/>
    <property type="match status" value="1"/>
</dbReference>
<name>A0ABT1Z7W5_9ACTN</name>
<dbReference type="CDD" id="cd00093">
    <property type="entry name" value="HTH_XRE"/>
    <property type="match status" value="1"/>
</dbReference>
<proteinExistence type="predicted"/>
<dbReference type="RefSeq" id="WP_042089108.1">
    <property type="nucleotide sequence ID" value="NZ_JANSKA010000003.1"/>
</dbReference>
<gene>
    <name evidence="2" type="ORF">NVS32_05005</name>
</gene>
<dbReference type="InterPro" id="IPR001387">
    <property type="entry name" value="Cro/C1-type_HTH"/>
</dbReference>
<dbReference type="InterPro" id="IPR010982">
    <property type="entry name" value="Lambda_DNA-bd_dom_sf"/>
</dbReference>
<protein>
    <submittedName>
        <fullName evidence="2">Transcriptional regulator</fullName>
    </submittedName>
</protein>